<dbReference type="Pfam" id="PF01826">
    <property type="entry name" value="TIL"/>
    <property type="match status" value="1"/>
</dbReference>
<sequence length="88" mass="9657">MFAECAHCGPKTCEDLGYPIPCAGGTSLCNPECVCIDGFVRDANGTCILKEECRTIAVTANRATCTMMMPRNAYYHKTVKAIFTKVLW</sequence>
<keyword evidence="3" id="KW-1185">Reference proteome</keyword>
<comment type="caution">
    <text evidence="2">The sequence shown here is derived from an EMBL/GenBank/DDBJ whole genome shotgun (WGS) entry which is preliminary data.</text>
</comment>
<dbReference type="SUPFAM" id="SSF57567">
    <property type="entry name" value="Serine protease inhibitors"/>
    <property type="match status" value="1"/>
</dbReference>
<feature type="domain" description="TIL" evidence="1">
    <location>
        <begin position="2"/>
        <end position="53"/>
    </location>
</feature>
<organism evidence="2 3">
    <name type="scientific">Operophtera brumata</name>
    <name type="common">Winter moth</name>
    <name type="synonym">Phalaena brumata</name>
    <dbReference type="NCBI Taxonomy" id="104452"/>
    <lineage>
        <taxon>Eukaryota</taxon>
        <taxon>Metazoa</taxon>
        <taxon>Ecdysozoa</taxon>
        <taxon>Arthropoda</taxon>
        <taxon>Hexapoda</taxon>
        <taxon>Insecta</taxon>
        <taxon>Pterygota</taxon>
        <taxon>Neoptera</taxon>
        <taxon>Endopterygota</taxon>
        <taxon>Lepidoptera</taxon>
        <taxon>Glossata</taxon>
        <taxon>Ditrysia</taxon>
        <taxon>Geometroidea</taxon>
        <taxon>Geometridae</taxon>
        <taxon>Larentiinae</taxon>
        <taxon>Operophtera</taxon>
    </lineage>
</organism>
<evidence type="ECO:0000259" key="1">
    <source>
        <dbReference type="Pfam" id="PF01826"/>
    </source>
</evidence>
<gene>
    <name evidence="2" type="ORF">OBRU01_00112</name>
</gene>
<dbReference type="InterPro" id="IPR002919">
    <property type="entry name" value="TIL_dom"/>
</dbReference>
<name>A0A0L7LVL2_OPEBR</name>
<proteinExistence type="predicted"/>
<dbReference type="InterPro" id="IPR036084">
    <property type="entry name" value="Ser_inhib-like_sf"/>
</dbReference>
<accession>A0A0L7LVL2</accession>
<reference evidence="2 3" key="1">
    <citation type="journal article" date="2015" name="Genome Biol. Evol.">
        <title>The genome of winter moth (Operophtera brumata) provides a genomic perspective on sexual dimorphism and phenology.</title>
        <authorList>
            <person name="Derks M.F."/>
            <person name="Smit S."/>
            <person name="Salis L."/>
            <person name="Schijlen E."/>
            <person name="Bossers A."/>
            <person name="Mateman C."/>
            <person name="Pijl A.S."/>
            <person name="de Ridder D."/>
            <person name="Groenen M.A."/>
            <person name="Visser M.E."/>
            <person name="Megens H.J."/>
        </authorList>
    </citation>
    <scope>NUCLEOTIDE SEQUENCE [LARGE SCALE GENOMIC DNA]</scope>
    <source>
        <strain evidence="2">WM2013NL</strain>
        <tissue evidence="2">Head and thorax</tissue>
    </source>
</reference>
<dbReference type="AlphaFoldDB" id="A0A0L7LVL2"/>
<evidence type="ECO:0000313" key="3">
    <source>
        <dbReference type="Proteomes" id="UP000037510"/>
    </source>
</evidence>
<dbReference type="EMBL" id="JTDY01000004">
    <property type="protein sequence ID" value="KOB79517.1"/>
    <property type="molecule type" value="Genomic_DNA"/>
</dbReference>
<dbReference type="Proteomes" id="UP000037510">
    <property type="component" value="Unassembled WGS sequence"/>
</dbReference>
<evidence type="ECO:0000313" key="2">
    <source>
        <dbReference type="EMBL" id="KOB79517.1"/>
    </source>
</evidence>
<dbReference type="CDD" id="cd19941">
    <property type="entry name" value="TIL"/>
    <property type="match status" value="1"/>
</dbReference>
<protein>
    <submittedName>
        <fullName evidence="2">Protease inhibitor 3</fullName>
    </submittedName>
</protein>
<dbReference type="Gene3D" id="2.10.25.10">
    <property type="entry name" value="Laminin"/>
    <property type="match status" value="1"/>
</dbReference>